<evidence type="ECO:0000313" key="2">
    <source>
        <dbReference type="EMBL" id="UUX48634.1"/>
    </source>
</evidence>
<keyword evidence="1" id="KW-0472">Membrane</keyword>
<feature type="transmembrane region" description="Helical" evidence="1">
    <location>
        <begin position="12"/>
        <end position="31"/>
    </location>
</feature>
<feature type="transmembrane region" description="Helical" evidence="1">
    <location>
        <begin position="43"/>
        <end position="63"/>
    </location>
</feature>
<reference evidence="2" key="1">
    <citation type="submission" date="2022-08" db="EMBL/GenBank/DDBJ databases">
        <title>Nisaea acidiphila sp. nov., isolated from a marine algal debris and emended description of the genus Nisaea Urios et al. 2008.</title>
        <authorList>
            <person name="Kwon K."/>
        </authorList>
    </citation>
    <scope>NUCLEOTIDE SEQUENCE</scope>
    <source>
        <strain evidence="2">MEBiC11861</strain>
    </source>
</reference>
<evidence type="ECO:0000313" key="3">
    <source>
        <dbReference type="Proteomes" id="UP001060336"/>
    </source>
</evidence>
<keyword evidence="1" id="KW-0812">Transmembrane</keyword>
<dbReference type="Proteomes" id="UP001060336">
    <property type="component" value="Chromosome"/>
</dbReference>
<sequence length="275" mass="30963">MHEGFLVHDRFKFFKWASALCITSAVAYAIYDPLDVQSGGTWLGYGLGTIGALLILWLMWFGIRKRRYGGAFRLRAWLSAHVYLGLSLIVVGTLHTGFQLGWNVHTLAYVLMMLVIASGAFGIYAYARYPRLMTENRRGQAVDEYLSQISDIDRECRQVAGNLPDEITAQVMKSCNETRIGGSCWRQLSGRDRRCASAEAFEELRQMSTNVSAGDGPAVRKLITLIGKKCSLLATVRRDIQLKALMDIWLHLHVPLSFALLAALTAHIFSVFYYW</sequence>
<proteinExistence type="predicted"/>
<dbReference type="KEGG" id="naci:NUH88_14595"/>
<feature type="transmembrane region" description="Helical" evidence="1">
    <location>
        <begin position="248"/>
        <end position="274"/>
    </location>
</feature>
<dbReference type="RefSeq" id="WP_257767141.1">
    <property type="nucleotide sequence ID" value="NZ_CP102480.1"/>
</dbReference>
<dbReference type="AlphaFoldDB" id="A0A9J7ANY9"/>
<organism evidence="2 3">
    <name type="scientific">Nisaea acidiphila</name>
    <dbReference type="NCBI Taxonomy" id="1862145"/>
    <lineage>
        <taxon>Bacteria</taxon>
        <taxon>Pseudomonadati</taxon>
        <taxon>Pseudomonadota</taxon>
        <taxon>Alphaproteobacteria</taxon>
        <taxon>Rhodospirillales</taxon>
        <taxon>Thalassobaculaceae</taxon>
        <taxon>Nisaea</taxon>
    </lineage>
</organism>
<keyword evidence="3" id="KW-1185">Reference proteome</keyword>
<name>A0A9J7ANY9_9PROT</name>
<protein>
    <recommendedName>
        <fullName evidence="4">Ferric reductase like transmembrane component</fullName>
    </recommendedName>
</protein>
<gene>
    <name evidence="2" type="ORF">NUH88_14595</name>
</gene>
<evidence type="ECO:0000256" key="1">
    <source>
        <dbReference type="SAM" id="Phobius"/>
    </source>
</evidence>
<keyword evidence="1" id="KW-1133">Transmembrane helix</keyword>
<evidence type="ECO:0008006" key="4">
    <source>
        <dbReference type="Google" id="ProtNLM"/>
    </source>
</evidence>
<feature type="transmembrane region" description="Helical" evidence="1">
    <location>
        <begin position="75"/>
        <end position="95"/>
    </location>
</feature>
<accession>A0A9J7ANY9</accession>
<feature type="transmembrane region" description="Helical" evidence="1">
    <location>
        <begin position="107"/>
        <end position="127"/>
    </location>
</feature>
<dbReference type="EMBL" id="CP102480">
    <property type="protein sequence ID" value="UUX48634.1"/>
    <property type="molecule type" value="Genomic_DNA"/>
</dbReference>